<name>A0A0P8A7N3_9EURY</name>
<dbReference type="SUPFAM" id="SSF75169">
    <property type="entry name" value="DsrEFH-like"/>
    <property type="match status" value="1"/>
</dbReference>
<proteinExistence type="predicted"/>
<sequence length="83" mass="9462">MKILHIIRNPNDATPLEIARSQSNEHEVAVLLLHDAVYANPDIQLQVYACEADARARGITKHGCVDFKRIAQMLFEYDKVVSW</sequence>
<evidence type="ECO:0000313" key="2">
    <source>
        <dbReference type="Proteomes" id="UP000050360"/>
    </source>
</evidence>
<dbReference type="Proteomes" id="UP000050360">
    <property type="component" value="Unassembled WGS sequence"/>
</dbReference>
<evidence type="ECO:0000313" key="1">
    <source>
        <dbReference type="EMBL" id="KPQ42635.1"/>
    </source>
</evidence>
<comment type="caution">
    <text evidence="1">The sequence shown here is derived from an EMBL/GenBank/DDBJ whole genome shotgun (WGS) entry which is preliminary data.</text>
</comment>
<dbReference type="EMBL" id="LKCM01000218">
    <property type="protein sequence ID" value="KPQ42635.1"/>
    <property type="molecule type" value="Genomic_DNA"/>
</dbReference>
<evidence type="ECO:0008006" key="3">
    <source>
        <dbReference type="Google" id="ProtNLM"/>
    </source>
</evidence>
<reference evidence="1 2" key="1">
    <citation type="submission" date="2015-09" db="EMBL/GenBank/DDBJ databases">
        <title>A metagenomics-based metabolic model of nitrate-dependent anaerobic oxidation of methane by Methanoperedens-like archaea.</title>
        <authorList>
            <person name="Arshad A."/>
            <person name="Speth D.R."/>
            <person name="De Graaf R.M."/>
            <person name="Op Den Camp H.J."/>
            <person name="Jetten M.S."/>
            <person name="Welte C.U."/>
        </authorList>
    </citation>
    <scope>NUCLEOTIDE SEQUENCE [LARGE SCALE GENOMIC DNA]</scope>
</reference>
<dbReference type="AlphaFoldDB" id="A0A0P8A7N3"/>
<organism evidence="1 2">
    <name type="scientific">Candidatus Methanoperedens nitratireducens</name>
    <dbReference type="NCBI Taxonomy" id="1392998"/>
    <lineage>
        <taxon>Archaea</taxon>
        <taxon>Methanobacteriati</taxon>
        <taxon>Methanobacteriota</taxon>
        <taxon>Stenosarchaea group</taxon>
        <taxon>Methanomicrobia</taxon>
        <taxon>Methanosarcinales</taxon>
        <taxon>ANME-2 cluster</taxon>
        <taxon>Candidatus Methanoperedentaceae</taxon>
        <taxon>Candidatus Methanoperedens</taxon>
    </lineage>
</organism>
<accession>A0A0P8A7N3</accession>
<gene>
    <name evidence="1" type="ORF">MPEBLZ_02846</name>
</gene>
<dbReference type="Gene3D" id="3.40.1260.10">
    <property type="entry name" value="DsrEFH-like"/>
    <property type="match status" value="1"/>
</dbReference>
<protein>
    <recommendedName>
        <fullName evidence="3">DsrH like protein</fullName>
    </recommendedName>
</protein>
<dbReference type="InterPro" id="IPR027396">
    <property type="entry name" value="DsrEFH-like"/>
</dbReference>